<evidence type="ECO:0000313" key="1">
    <source>
        <dbReference type="EMBL" id="SFI04782.1"/>
    </source>
</evidence>
<dbReference type="Proteomes" id="UP000183639">
    <property type="component" value="Unassembled WGS sequence"/>
</dbReference>
<dbReference type="EMBL" id="FOQK01000012">
    <property type="protein sequence ID" value="SFI04782.1"/>
    <property type="molecule type" value="Genomic_DNA"/>
</dbReference>
<organism evidence="1 2">
    <name type="scientific">Selenomonas ruminantium</name>
    <dbReference type="NCBI Taxonomy" id="971"/>
    <lineage>
        <taxon>Bacteria</taxon>
        <taxon>Bacillati</taxon>
        <taxon>Bacillota</taxon>
        <taxon>Negativicutes</taxon>
        <taxon>Selenomonadales</taxon>
        <taxon>Selenomonadaceae</taxon>
        <taxon>Selenomonas</taxon>
    </lineage>
</organism>
<sequence length="66" mass="7432">MAQSNEALSEYECFRGSTAEECEILDVYRRVGILIRFDRSRMLALVNDVAVARIAPADSERRSSHG</sequence>
<evidence type="ECO:0000313" key="2">
    <source>
        <dbReference type="Proteomes" id="UP000183639"/>
    </source>
</evidence>
<dbReference type="AlphaFoldDB" id="A0A1I3F0R6"/>
<reference evidence="1 2" key="1">
    <citation type="submission" date="2016-10" db="EMBL/GenBank/DDBJ databases">
        <authorList>
            <person name="de Groot N.N."/>
        </authorList>
    </citation>
    <scope>NUCLEOTIDE SEQUENCE [LARGE SCALE GENOMIC DNA]</scope>
    <source>
        <strain evidence="1 2">Z108</strain>
    </source>
</reference>
<gene>
    <name evidence="1" type="ORF">SAMN04487861_11273</name>
</gene>
<accession>A0A1I3F0R6</accession>
<dbReference type="RefSeq" id="WP_143092143.1">
    <property type="nucleotide sequence ID" value="NZ_FOQK01000012.1"/>
</dbReference>
<name>A0A1I3F0R6_SELRU</name>
<protein>
    <submittedName>
        <fullName evidence="1">Uncharacterized protein</fullName>
    </submittedName>
</protein>
<proteinExistence type="predicted"/>